<gene>
    <name evidence="1" type="ORF">ACFSKQ_00520</name>
</gene>
<sequence length="119" mass="12622">MTSFDYAKTAATAERLLARFGQEGAIRVQGVRESDWDDEPGPPVDHPCRLAVLPIADRDIDGALIKAGDVKILVSTVGLSITPTTVNTVIAANGTFTIVRVKTLAPAGVAVLHDLMGRR</sequence>
<comment type="caution">
    <text evidence="1">The sequence shown here is derived from an EMBL/GenBank/DDBJ whole genome shotgun (WGS) entry which is preliminary data.</text>
</comment>
<organism evidence="1 2">
    <name type="scientific">Aureimonas populi</name>
    <dbReference type="NCBI Taxonomy" id="1701758"/>
    <lineage>
        <taxon>Bacteria</taxon>
        <taxon>Pseudomonadati</taxon>
        <taxon>Pseudomonadota</taxon>
        <taxon>Alphaproteobacteria</taxon>
        <taxon>Hyphomicrobiales</taxon>
        <taxon>Aurantimonadaceae</taxon>
        <taxon>Aureimonas</taxon>
    </lineage>
</organism>
<accession>A0ABW5CGS6</accession>
<name>A0ABW5CGS6_9HYPH</name>
<dbReference type="Proteomes" id="UP001597371">
    <property type="component" value="Unassembled WGS sequence"/>
</dbReference>
<protein>
    <submittedName>
        <fullName evidence="1">Uncharacterized protein</fullName>
    </submittedName>
</protein>
<evidence type="ECO:0000313" key="2">
    <source>
        <dbReference type="Proteomes" id="UP001597371"/>
    </source>
</evidence>
<dbReference type="RefSeq" id="WP_209736108.1">
    <property type="nucleotide sequence ID" value="NZ_CP072611.1"/>
</dbReference>
<dbReference type="EMBL" id="JBHUIJ010000002">
    <property type="protein sequence ID" value="MFD2235946.1"/>
    <property type="molecule type" value="Genomic_DNA"/>
</dbReference>
<reference evidence="2" key="1">
    <citation type="journal article" date="2019" name="Int. J. Syst. Evol. Microbiol.">
        <title>The Global Catalogue of Microorganisms (GCM) 10K type strain sequencing project: providing services to taxonomists for standard genome sequencing and annotation.</title>
        <authorList>
            <consortium name="The Broad Institute Genomics Platform"/>
            <consortium name="The Broad Institute Genome Sequencing Center for Infectious Disease"/>
            <person name="Wu L."/>
            <person name="Ma J."/>
        </authorList>
    </citation>
    <scope>NUCLEOTIDE SEQUENCE [LARGE SCALE GENOMIC DNA]</scope>
    <source>
        <strain evidence="2">ZS-35-S2</strain>
    </source>
</reference>
<keyword evidence="2" id="KW-1185">Reference proteome</keyword>
<proteinExistence type="predicted"/>
<evidence type="ECO:0000313" key="1">
    <source>
        <dbReference type="EMBL" id="MFD2235946.1"/>
    </source>
</evidence>